<dbReference type="Pfam" id="PF06881">
    <property type="entry name" value="Elongin_A"/>
    <property type="match status" value="1"/>
</dbReference>
<feature type="compositionally biased region" description="Gly residues" evidence="2">
    <location>
        <begin position="147"/>
        <end position="164"/>
    </location>
</feature>
<evidence type="ECO:0000256" key="1">
    <source>
        <dbReference type="SAM" id="Coils"/>
    </source>
</evidence>
<name>A0A6A5XGL6_9PLEO</name>
<dbReference type="GeneID" id="54286224"/>
<feature type="region of interest" description="Disordered" evidence="2">
    <location>
        <begin position="218"/>
        <end position="288"/>
    </location>
</feature>
<dbReference type="PANTHER" id="PTHR15141:SF76">
    <property type="entry name" value="TRANSCRIPTION ELONGATION FACTOR B POLYPEPTIDE 3"/>
    <property type="match status" value="1"/>
</dbReference>
<dbReference type="OrthoDB" id="21513at2759"/>
<evidence type="ECO:0000256" key="2">
    <source>
        <dbReference type="SAM" id="MobiDB-lite"/>
    </source>
</evidence>
<keyword evidence="1" id="KW-0175">Coiled coil</keyword>
<dbReference type="RefSeq" id="XP_033380338.1">
    <property type="nucleotide sequence ID" value="XM_033528827.1"/>
</dbReference>
<feature type="compositionally biased region" description="Low complexity" evidence="2">
    <location>
        <begin position="221"/>
        <end position="239"/>
    </location>
</feature>
<dbReference type="InterPro" id="IPR051870">
    <property type="entry name" value="Elongin-A_domain"/>
</dbReference>
<gene>
    <name evidence="3" type="ORF">BU24DRAFT_425821</name>
</gene>
<dbReference type="GO" id="GO:0070449">
    <property type="term" value="C:elongin complex"/>
    <property type="evidence" value="ECO:0007669"/>
    <property type="project" value="InterPro"/>
</dbReference>
<organism evidence="3 4">
    <name type="scientific">Aaosphaeria arxii CBS 175.79</name>
    <dbReference type="NCBI Taxonomy" id="1450172"/>
    <lineage>
        <taxon>Eukaryota</taxon>
        <taxon>Fungi</taxon>
        <taxon>Dikarya</taxon>
        <taxon>Ascomycota</taxon>
        <taxon>Pezizomycotina</taxon>
        <taxon>Dothideomycetes</taxon>
        <taxon>Pleosporomycetidae</taxon>
        <taxon>Pleosporales</taxon>
        <taxon>Pleosporales incertae sedis</taxon>
        <taxon>Aaosphaeria</taxon>
    </lineage>
</organism>
<evidence type="ECO:0000313" key="3">
    <source>
        <dbReference type="EMBL" id="KAF2011999.1"/>
    </source>
</evidence>
<dbReference type="AlphaFoldDB" id="A0A6A5XGL6"/>
<reference evidence="3" key="1">
    <citation type="journal article" date="2020" name="Stud. Mycol.">
        <title>101 Dothideomycetes genomes: a test case for predicting lifestyles and emergence of pathogens.</title>
        <authorList>
            <person name="Haridas S."/>
            <person name="Albert R."/>
            <person name="Binder M."/>
            <person name="Bloem J."/>
            <person name="Labutti K."/>
            <person name="Salamov A."/>
            <person name="Andreopoulos B."/>
            <person name="Baker S."/>
            <person name="Barry K."/>
            <person name="Bills G."/>
            <person name="Bluhm B."/>
            <person name="Cannon C."/>
            <person name="Castanera R."/>
            <person name="Culley D."/>
            <person name="Daum C."/>
            <person name="Ezra D."/>
            <person name="Gonzalez J."/>
            <person name="Henrissat B."/>
            <person name="Kuo A."/>
            <person name="Liang C."/>
            <person name="Lipzen A."/>
            <person name="Lutzoni F."/>
            <person name="Magnuson J."/>
            <person name="Mondo S."/>
            <person name="Nolan M."/>
            <person name="Ohm R."/>
            <person name="Pangilinan J."/>
            <person name="Park H.-J."/>
            <person name="Ramirez L."/>
            <person name="Alfaro M."/>
            <person name="Sun H."/>
            <person name="Tritt A."/>
            <person name="Yoshinaga Y."/>
            <person name="Zwiers L.-H."/>
            <person name="Turgeon B."/>
            <person name="Goodwin S."/>
            <person name="Spatafora J."/>
            <person name="Crous P."/>
            <person name="Grigoriev I."/>
        </authorList>
    </citation>
    <scope>NUCLEOTIDE SEQUENCE</scope>
    <source>
        <strain evidence="3">CBS 175.79</strain>
    </source>
</reference>
<dbReference type="PANTHER" id="PTHR15141">
    <property type="entry name" value="TRANSCRIPTION ELONGATION FACTOR B POLYPEPTIDE 3"/>
    <property type="match status" value="1"/>
</dbReference>
<sequence length="288" mass="32415">MPVPSLYELAKTRLIQNVHLLTDISDLPYDFLAPILRNIQNPSQLLELEANSPQIVGETGEIWLRFIKRDIPNWDKKTITPRDPRNWSKAYRKLKREAEREREEDEEKLKQQMRALQQNRQGNQTKIIESRVPLDPSARSRGFAFGSRGGGGGGGWGSGSGWGSGAPTKTGKVAFDKLRRGIFDQKRAAPKAAMMPAHVLAQRRGTVAQAPARMLRLAENQQGAPSSSRPQQQRPQESSNAGADRPQRPTLQGRSFNAPKPHAQPPPVQPQGKRKREEPNMFMQRKKR</sequence>
<protein>
    <recommendedName>
        <fullName evidence="5">RNA polymerase II transcription factor SIII subunit A</fullName>
    </recommendedName>
</protein>
<feature type="coiled-coil region" evidence="1">
    <location>
        <begin position="88"/>
        <end position="126"/>
    </location>
</feature>
<dbReference type="InterPro" id="IPR010684">
    <property type="entry name" value="RNA_pol_II_trans_fac_SIII_A"/>
</dbReference>
<feature type="region of interest" description="Disordered" evidence="2">
    <location>
        <begin position="141"/>
        <end position="168"/>
    </location>
</feature>
<dbReference type="Proteomes" id="UP000799778">
    <property type="component" value="Unassembled WGS sequence"/>
</dbReference>
<dbReference type="Gene3D" id="6.10.250.3180">
    <property type="match status" value="1"/>
</dbReference>
<evidence type="ECO:0000313" key="4">
    <source>
        <dbReference type="Proteomes" id="UP000799778"/>
    </source>
</evidence>
<evidence type="ECO:0008006" key="5">
    <source>
        <dbReference type="Google" id="ProtNLM"/>
    </source>
</evidence>
<dbReference type="GO" id="GO:0006368">
    <property type="term" value="P:transcription elongation by RNA polymerase II"/>
    <property type="evidence" value="ECO:0007669"/>
    <property type="project" value="InterPro"/>
</dbReference>
<keyword evidence="4" id="KW-1185">Reference proteome</keyword>
<accession>A0A6A5XGL6</accession>
<proteinExistence type="predicted"/>
<dbReference type="EMBL" id="ML978073">
    <property type="protein sequence ID" value="KAF2011999.1"/>
    <property type="molecule type" value="Genomic_DNA"/>
</dbReference>